<name>A0A0N1HYR1_9EURO</name>
<proteinExistence type="predicted"/>
<gene>
    <name evidence="2" type="ORF">AB675_6484</name>
</gene>
<dbReference type="InterPro" id="IPR048339">
    <property type="entry name" value="Mediator_Med16_C"/>
</dbReference>
<dbReference type="EMBL" id="LFJN01000004">
    <property type="protein sequence ID" value="KPI43674.1"/>
    <property type="molecule type" value="Genomic_DNA"/>
</dbReference>
<evidence type="ECO:0000259" key="1">
    <source>
        <dbReference type="Pfam" id="PF20719"/>
    </source>
</evidence>
<accession>A0A0N1HYR1</accession>
<dbReference type="RefSeq" id="XP_018003637.1">
    <property type="nucleotide sequence ID" value="XM_018146779.1"/>
</dbReference>
<dbReference type="GeneID" id="28738659"/>
<evidence type="ECO:0000313" key="3">
    <source>
        <dbReference type="Proteomes" id="UP000038010"/>
    </source>
</evidence>
<dbReference type="STRING" id="1664694.A0A0N1HYR1"/>
<dbReference type="Proteomes" id="UP000038010">
    <property type="component" value="Unassembled WGS sequence"/>
</dbReference>
<feature type="domain" description="Mediator complex subunit 16 C-terminal" evidence="1">
    <location>
        <begin position="123"/>
        <end position="185"/>
    </location>
</feature>
<dbReference type="OrthoDB" id="4139168at2759"/>
<sequence length="195" mass="21710">MTIMKWSSGKGLALVAIEAMLDPRWSGLADNELDNNMPKIAARQVKMMATGKVEGGYEGTVRRIATKMLQAGGGHRERGMVDRLKLWQGKPKMGWLLLDDGWDGDEGGEVPKAERKVYDVLKKKVITNGKKENNRAASVVGSEELMIKRCVRCGRHNEDVNGMGKEWPRNVAGLMMRCICDGSWVVEPWSTAIEH</sequence>
<reference evidence="2 3" key="1">
    <citation type="submission" date="2015-06" db="EMBL/GenBank/DDBJ databases">
        <title>Draft genome of the ant-associated black yeast Phialophora attae CBS 131958.</title>
        <authorList>
            <person name="Moreno L.F."/>
            <person name="Stielow B.J."/>
            <person name="de Hoog S."/>
            <person name="Vicente V.A."/>
            <person name="Weiss V.A."/>
            <person name="de Vries M."/>
            <person name="Cruz L.M."/>
            <person name="Souza E.M."/>
        </authorList>
    </citation>
    <scope>NUCLEOTIDE SEQUENCE [LARGE SCALE GENOMIC DNA]</scope>
    <source>
        <strain evidence="2 3">CBS 131958</strain>
    </source>
</reference>
<keyword evidence="3" id="KW-1185">Reference proteome</keyword>
<evidence type="ECO:0000313" key="2">
    <source>
        <dbReference type="EMBL" id="KPI43674.1"/>
    </source>
</evidence>
<dbReference type="Pfam" id="PF20719">
    <property type="entry name" value="Med16_C"/>
    <property type="match status" value="1"/>
</dbReference>
<protein>
    <recommendedName>
        <fullName evidence="1">Mediator complex subunit 16 C-terminal domain-containing protein</fullName>
    </recommendedName>
</protein>
<comment type="caution">
    <text evidence="2">The sequence shown here is derived from an EMBL/GenBank/DDBJ whole genome shotgun (WGS) entry which is preliminary data.</text>
</comment>
<dbReference type="AlphaFoldDB" id="A0A0N1HYR1"/>
<dbReference type="VEuPathDB" id="FungiDB:AB675_6484"/>
<organism evidence="2 3">
    <name type="scientific">Cyphellophora attinorum</name>
    <dbReference type="NCBI Taxonomy" id="1664694"/>
    <lineage>
        <taxon>Eukaryota</taxon>
        <taxon>Fungi</taxon>
        <taxon>Dikarya</taxon>
        <taxon>Ascomycota</taxon>
        <taxon>Pezizomycotina</taxon>
        <taxon>Eurotiomycetes</taxon>
        <taxon>Chaetothyriomycetidae</taxon>
        <taxon>Chaetothyriales</taxon>
        <taxon>Cyphellophoraceae</taxon>
        <taxon>Cyphellophora</taxon>
    </lineage>
</organism>